<dbReference type="Gene3D" id="3.30.365.10">
    <property type="entry name" value="Aldehyde oxidase/xanthine dehydrogenase, molybdopterin binding domain"/>
    <property type="match status" value="4"/>
</dbReference>
<dbReference type="PANTHER" id="PTHR11908:SF132">
    <property type="entry name" value="ALDEHYDE OXIDASE 1-RELATED"/>
    <property type="match status" value="1"/>
</dbReference>
<dbReference type="OrthoDB" id="9759099at2"/>
<dbReference type="InterPro" id="IPR046867">
    <property type="entry name" value="AldOxase/xan_DH_MoCoBD2"/>
</dbReference>
<dbReference type="Pfam" id="PF01315">
    <property type="entry name" value="Ald_Xan_dh_C"/>
    <property type="match status" value="1"/>
</dbReference>
<proteinExistence type="predicted"/>
<evidence type="ECO:0000256" key="2">
    <source>
        <dbReference type="ARBA" id="ARBA00023002"/>
    </source>
</evidence>
<dbReference type="InterPro" id="IPR000674">
    <property type="entry name" value="Ald_Oxase/Xan_DH_a/b"/>
</dbReference>
<evidence type="ECO:0000313" key="5">
    <source>
        <dbReference type="Proteomes" id="UP000184032"/>
    </source>
</evidence>
<dbReference type="RefSeq" id="WP_073184257.1">
    <property type="nucleotide sequence ID" value="NZ_FQXI01000005.1"/>
</dbReference>
<evidence type="ECO:0000259" key="3">
    <source>
        <dbReference type="SMART" id="SM01008"/>
    </source>
</evidence>
<name>A0A1M5RM79_9FIRM</name>
<dbReference type="STRING" id="1120995.SAMN02745245_00964"/>
<protein>
    <submittedName>
        <fullName evidence="4">Xanthine dehydrogenase molybdenum-binding subunit</fullName>
    </submittedName>
</protein>
<dbReference type="GO" id="GO:0005506">
    <property type="term" value="F:iron ion binding"/>
    <property type="evidence" value="ECO:0007669"/>
    <property type="project" value="InterPro"/>
</dbReference>
<dbReference type="Proteomes" id="UP000184032">
    <property type="component" value="Unassembled WGS sequence"/>
</dbReference>
<keyword evidence="2" id="KW-0560">Oxidoreductase</keyword>
<dbReference type="AlphaFoldDB" id="A0A1M5RM79"/>
<feature type="domain" description="Aldehyde oxidase/xanthine dehydrogenase a/b hammerhead" evidence="3">
    <location>
        <begin position="21"/>
        <end position="132"/>
    </location>
</feature>
<dbReference type="InterPro" id="IPR037165">
    <property type="entry name" value="AldOxase/xan_DH_Mopterin-bd_sf"/>
</dbReference>
<dbReference type="InterPro" id="IPR036856">
    <property type="entry name" value="Ald_Oxase/Xan_DH_a/b_sf"/>
</dbReference>
<dbReference type="InterPro" id="IPR008274">
    <property type="entry name" value="AldOxase/xan_DH_MoCoBD1"/>
</dbReference>
<dbReference type="PANTHER" id="PTHR11908">
    <property type="entry name" value="XANTHINE DEHYDROGENASE"/>
    <property type="match status" value="1"/>
</dbReference>
<dbReference type="SUPFAM" id="SSF54665">
    <property type="entry name" value="CO dehydrogenase molybdoprotein N-domain-like"/>
    <property type="match status" value="1"/>
</dbReference>
<dbReference type="SMART" id="SM01008">
    <property type="entry name" value="Ald_Xan_dh_C"/>
    <property type="match status" value="1"/>
</dbReference>
<evidence type="ECO:0000256" key="1">
    <source>
        <dbReference type="ARBA" id="ARBA00022505"/>
    </source>
</evidence>
<keyword evidence="5" id="KW-1185">Reference proteome</keyword>
<dbReference type="Pfam" id="PF20256">
    <property type="entry name" value="MoCoBD_2"/>
    <property type="match status" value="1"/>
</dbReference>
<dbReference type="SUPFAM" id="SSF56003">
    <property type="entry name" value="Molybdenum cofactor-binding domain"/>
    <property type="match status" value="1"/>
</dbReference>
<dbReference type="Gene3D" id="3.90.1170.50">
    <property type="entry name" value="Aldehyde oxidase/xanthine dehydrogenase, a/b hammerhead"/>
    <property type="match status" value="1"/>
</dbReference>
<accession>A0A1M5RM79</accession>
<dbReference type="InterPro" id="IPR016208">
    <property type="entry name" value="Ald_Oxase/xanthine_DH-like"/>
</dbReference>
<dbReference type="GO" id="GO:0016491">
    <property type="term" value="F:oxidoreductase activity"/>
    <property type="evidence" value="ECO:0007669"/>
    <property type="project" value="UniProtKB-KW"/>
</dbReference>
<dbReference type="Pfam" id="PF02738">
    <property type="entry name" value="MoCoBD_1"/>
    <property type="match status" value="1"/>
</dbReference>
<dbReference type="EMBL" id="FQXI01000005">
    <property type="protein sequence ID" value="SHH27424.1"/>
    <property type="molecule type" value="Genomic_DNA"/>
</dbReference>
<evidence type="ECO:0000313" key="4">
    <source>
        <dbReference type="EMBL" id="SHH27424.1"/>
    </source>
</evidence>
<organism evidence="4 5">
    <name type="scientific">Anaerosphaera aminiphila DSM 21120</name>
    <dbReference type="NCBI Taxonomy" id="1120995"/>
    <lineage>
        <taxon>Bacteria</taxon>
        <taxon>Bacillati</taxon>
        <taxon>Bacillota</taxon>
        <taxon>Tissierellia</taxon>
        <taxon>Tissierellales</taxon>
        <taxon>Peptoniphilaceae</taxon>
        <taxon>Anaerosphaera</taxon>
    </lineage>
</organism>
<gene>
    <name evidence="4" type="ORF">SAMN02745245_00964</name>
</gene>
<keyword evidence="1" id="KW-0500">Molybdenum</keyword>
<reference evidence="4 5" key="1">
    <citation type="submission" date="2016-11" db="EMBL/GenBank/DDBJ databases">
        <authorList>
            <person name="Jaros S."/>
            <person name="Januszkiewicz K."/>
            <person name="Wedrychowicz H."/>
        </authorList>
    </citation>
    <scope>NUCLEOTIDE SEQUENCE [LARGE SCALE GENOMIC DNA]</scope>
    <source>
        <strain evidence="4 5">DSM 21120</strain>
    </source>
</reference>
<sequence>MDNYKYVGKSLIREDSLERVTGKTKYIIDVKKQDMLYAKLILSEKPHANLTFDLEEALEVDGIKAIFTHKDVSKVAYNSMEWFTGIEGKRDEYVLNEKARYVGDRIALVVGTSKESVEYAIKKVKITYEELPVTVGLDSAKRDEVIVKGNTNLGFERHIETGDYEKAKSEADYVISDIGYTPRTHHLAIEPHSALAEIDDYGNLVVSSASQMVFTVQMHLARVLEIPFSKVRVIKANMGGSFGGKQQPILEITAGFATWKLKKPVLVYMDREQSMIGTVTRNPTRQRIETAIKKDGTILGRKVEVEVDGGAYDTNNSSVTNALAKKLFRLYKFKNQEFMGRAYYSNVIPGGACRAYGGPQAHAITEINITNAAKAIGMDPCEFRLKNLVDPYAEDPTGGPNLGKAAIKECIIKGMEAFNWKEKYKNIKGKDTDRYAYGVGVSAVSHSTGYWGTFPDFTNVEMVLSPDGTVLAKVAVHEQGCGTITSLTQMAAEALDLDVKKINVTEADTFITPYDSAGTQASRVTSVSGGALKKAGEAIIEKLFDTLHKVKDLNISDLYTDNGVVKVKNSKEEYSYGEIAMMREKHLQDYMSVYINHESTGNPASLAACFAEVKVDKKTGFVEIEDLLSVHDIGKAVNPLLVEGQVQGGCQFILGMALSEEIVIDERGYVKNPTLSKYHSLNVHDMPNVRTLLIESEDESTPYGVKSIGEISAVAPAPAVLNAINYALGTNITDYPATPERIIESIESLEKGGEQ</sequence>